<name>A0ABW6ZAG0_9HYPH</name>
<evidence type="ECO:0000313" key="6">
    <source>
        <dbReference type="Proteomes" id="UP001604043"/>
    </source>
</evidence>
<dbReference type="PANTHER" id="PTHR30055:SF146">
    <property type="entry name" value="HTH-TYPE TRANSCRIPTIONAL DUAL REGULATOR CECR"/>
    <property type="match status" value="1"/>
</dbReference>
<sequence length="237" mass="25277">MTDSEGDIALKPQQAAGREDCGPCDAHEAGSGAGQDPEKRSQILSGARQVFFDRGFDAASMGDIARAAGVSKGTLYVYFENKEDLFAELVSSECGETAERMFVVNPDEADIEAALTEIGRSFVTAILRPSSIALLRTVISISGKFPDVGRRFFEAGPCEGITRLSVFLKAKVEQGLLDIEDVNQAASQFLTLCKDGVTIPVLVGAPDAPDPAVVEKSVRGAVRVFLRAYGSDRRTAP</sequence>
<comment type="caution">
    <text evidence="5">The sequence shown here is derived from an EMBL/GenBank/DDBJ whole genome shotgun (WGS) entry which is preliminary data.</text>
</comment>
<evidence type="ECO:0000313" key="5">
    <source>
        <dbReference type="EMBL" id="MFG1250751.1"/>
    </source>
</evidence>
<feature type="compositionally biased region" description="Basic and acidic residues" evidence="3">
    <location>
        <begin position="17"/>
        <end position="28"/>
    </location>
</feature>
<evidence type="ECO:0000259" key="4">
    <source>
        <dbReference type="PROSITE" id="PS50977"/>
    </source>
</evidence>
<evidence type="ECO:0000256" key="1">
    <source>
        <dbReference type="ARBA" id="ARBA00023125"/>
    </source>
</evidence>
<dbReference type="SUPFAM" id="SSF48498">
    <property type="entry name" value="Tetracyclin repressor-like, C-terminal domain"/>
    <property type="match status" value="1"/>
</dbReference>
<accession>A0ABW6ZAG0</accession>
<dbReference type="Pfam" id="PF00440">
    <property type="entry name" value="TetR_N"/>
    <property type="match status" value="1"/>
</dbReference>
<dbReference type="InterPro" id="IPR039536">
    <property type="entry name" value="TetR_C_Proteobacteria"/>
</dbReference>
<dbReference type="InterPro" id="IPR001647">
    <property type="entry name" value="HTH_TetR"/>
</dbReference>
<dbReference type="Proteomes" id="UP001604043">
    <property type="component" value="Unassembled WGS sequence"/>
</dbReference>
<reference evidence="5 6" key="1">
    <citation type="submission" date="2024-02" db="EMBL/GenBank/DDBJ databases">
        <title>Expansion and revision of Xanthobacter and proposal of Roseixanthobacter gen. nov.</title>
        <authorList>
            <person name="Soltysiak M.P.M."/>
            <person name="Jalihal A."/>
            <person name="Ory A."/>
            <person name="Chrisophersen C."/>
            <person name="Lee A.D."/>
            <person name="Boulton J."/>
            <person name="Springer M."/>
        </authorList>
    </citation>
    <scope>NUCLEOTIDE SEQUENCE [LARGE SCALE GENOMIC DNA]</scope>
    <source>
        <strain evidence="5 6">CB5</strain>
    </source>
</reference>
<dbReference type="InterPro" id="IPR036271">
    <property type="entry name" value="Tet_transcr_reg_TetR-rel_C_sf"/>
</dbReference>
<dbReference type="PRINTS" id="PR00455">
    <property type="entry name" value="HTHTETR"/>
</dbReference>
<dbReference type="Gene3D" id="1.10.357.10">
    <property type="entry name" value="Tetracycline Repressor, domain 2"/>
    <property type="match status" value="1"/>
</dbReference>
<dbReference type="InterPro" id="IPR009057">
    <property type="entry name" value="Homeodomain-like_sf"/>
</dbReference>
<dbReference type="Gene3D" id="1.10.10.60">
    <property type="entry name" value="Homeodomain-like"/>
    <property type="match status" value="1"/>
</dbReference>
<protein>
    <submittedName>
        <fullName evidence="5">TetR/AcrR family transcriptional regulator</fullName>
    </submittedName>
</protein>
<dbReference type="Pfam" id="PF14246">
    <property type="entry name" value="TetR_C_7"/>
    <property type="match status" value="1"/>
</dbReference>
<dbReference type="PROSITE" id="PS50977">
    <property type="entry name" value="HTH_TETR_2"/>
    <property type="match status" value="1"/>
</dbReference>
<keyword evidence="6" id="KW-1185">Reference proteome</keyword>
<dbReference type="InterPro" id="IPR023772">
    <property type="entry name" value="DNA-bd_HTH_TetR-type_CS"/>
</dbReference>
<dbReference type="PROSITE" id="PS01081">
    <property type="entry name" value="HTH_TETR_1"/>
    <property type="match status" value="1"/>
</dbReference>
<dbReference type="EMBL" id="JBAFUR010000001">
    <property type="protein sequence ID" value="MFG1250751.1"/>
    <property type="molecule type" value="Genomic_DNA"/>
</dbReference>
<proteinExistence type="predicted"/>
<feature type="region of interest" description="Disordered" evidence="3">
    <location>
        <begin position="1"/>
        <end position="40"/>
    </location>
</feature>
<evidence type="ECO:0000256" key="2">
    <source>
        <dbReference type="PROSITE-ProRule" id="PRU00335"/>
    </source>
</evidence>
<organism evidence="5 6">
    <name type="scientific">Xanthobacter aminoxidans</name>
    <dbReference type="NCBI Taxonomy" id="186280"/>
    <lineage>
        <taxon>Bacteria</taxon>
        <taxon>Pseudomonadati</taxon>
        <taxon>Pseudomonadota</taxon>
        <taxon>Alphaproteobacteria</taxon>
        <taxon>Hyphomicrobiales</taxon>
        <taxon>Xanthobacteraceae</taxon>
        <taxon>Xanthobacter</taxon>
    </lineage>
</organism>
<keyword evidence="1 2" id="KW-0238">DNA-binding</keyword>
<evidence type="ECO:0000256" key="3">
    <source>
        <dbReference type="SAM" id="MobiDB-lite"/>
    </source>
</evidence>
<feature type="DNA-binding region" description="H-T-H motif" evidence="2">
    <location>
        <begin position="60"/>
        <end position="79"/>
    </location>
</feature>
<dbReference type="PANTHER" id="PTHR30055">
    <property type="entry name" value="HTH-TYPE TRANSCRIPTIONAL REGULATOR RUTR"/>
    <property type="match status" value="1"/>
</dbReference>
<dbReference type="InterPro" id="IPR050109">
    <property type="entry name" value="HTH-type_TetR-like_transc_reg"/>
</dbReference>
<gene>
    <name evidence="5" type="ORF">V5F30_00955</name>
</gene>
<dbReference type="RefSeq" id="WP_024280405.1">
    <property type="nucleotide sequence ID" value="NZ_JAMJXC010000010.1"/>
</dbReference>
<dbReference type="SUPFAM" id="SSF46689">
    <property type="entry name" value="Homeodomain-like"/>
    <property type="match status" value="1"/>
</dbReference>
<feature type="domain" description="HTH tetR-type" evidence="4">
    <location>
        <begin position="37"/>
        <end position="97"/>
    </location>
</feature>